<evidence type="ECO:0000313" key="2">
    <source>
        <dbReference type="EMBL" id="MBT1073624.1"/>
    </source>
</evidence>
<feature type="domain" description="N-acetyltransferase" evidence="1">
    <location>
        <begin position="4"/>
        <end position="166"/>
    </location>
</feature>
<keyword evidence="3" id="KW-1185">Reference proteome</keyword>
<dbReference type="EC" id="2.3.1.-" evidence="2"/>
<dbReference type="PANTHER" id="PTHR43617:SF38">
    <property type="entry name" value="N-ACETYLTRANSFERASE DOMAIN-CONTAINING PROTEIN"/>
    <property type="match status" value="1"/>
</dbReference>
<dbReference type="EMBL" id="JAHDYS010000033">
    <property type="protein sequence ID" value="MBT1073624.1"/>
    <property type="molecule type" value="Genomic_DNA"/>
</dbReference>
<dbReference type="InterPro" id="IPR000182">
    <property type="entry name" value="GNAT_dom"/>
</dbReference>
<sequence length="169" mass="18984">MPQITFSPLDPAEIKTMIALAHRIWHAHYPTMISVQQIDYMLEHGYTSKLINEEMKQGVTWLAIKEGTTMIGFLAAGPYGDQTIKLHKLYLLPEYHSRGIGSLALAEVEKIAQATGAIRIVLNVNKNNQKAIRAYERSGWQITEEVVNDIGNGYVMDDYVMTINVPPTP</sequence>
<protein>
    <submittedName>
        <fullName evidence="2">GNAT family N-acetyltransferase</fullName>
        <ecNumber evidence="2">2.3.1.-</ecNumber>
    </submittedName>
</protein>
<dbReference type="SUPFAM" id="SSF55729">
    <property type="entry name" value="Acyl-CoA N-acyltransferases (Nat)"/>
    <property type="match status" value="1"/>
</dbReference>
<dbReference type="InterPro" id="IPR050276">
    <property type="entry name" value="MshD_Acetyltransferase"/>
</dbReference>
<dbReference type="PANTHER" id="PTHR43617">
    <property type="entry name" value="L-AMINO ACID N-ACETYLTRANSFERASE"/>
    <property type="match status" value="1"/>
</dbReference>
<reference evidence="2 3" key="1">
    <citation type="submission" date="2021-05" db="EMBL/GenBank/DDBJ databases">
        <title>The draft genome of Geobacter chapellei DSM 13688.</title>
        <authorList>
            <person name="Xu Z."/>
            <person name="Masuda Y."/>
            <person name="Itoh H."/>
            <person name="Senoo K."/>
        </authorList>
    </citation>
    <scope>NUCLEOTIDE SEQUENCE [LARGE SCALE GENOMIC DNA]</scope>
    <source>
        <strain evidence="2 3">DSM 13688</strain>
    </source>
</reference>
<dbReference type="Gene3D" id="3.40.630.30">
    <property type="match status" value="1"/>
</dbReference>
<dbReference type="PROSITE" id="PS51186">
    <property type="entry name" value="GNAT"/>
    <property type="match status" value="1"/>
</dbReference>
<dbReference type="Proteomes" id="UP000784128">
    <property type="component" value="Unassembled WGS sequence"/>
</dbReference>
<evidence type="ECO:0000259" key="1">
    <source>
        <dbReference type="PROSITE" id="PS51186"/>
    </source>
</evidence>
<dbReference type="GO" id="GO:0016746">
    <property type="term" value="F:acyltransferase activity"/>
    <property type="evidence" value="ECO:0007669"/>
    <property type="project" value="UniProtKB-KW"/>
</dbReference>
<proteinExistence type="predicted"/>
<dbReference type="InterPro" id="IPR016181">
    <property type="entry name" value="Acyl_CoA_acyltransferase"/>
</dbReference>
<name>A0ABS5UD33_9BACT</name>
<dbReference type="RefSeq" id="WP_214301708.1">
    <property type="nucleotide sequence ID" value="NZ_JAHDYS010000033.1"/>
</dbReference>
<organism evidence="2 3">
    <name type="scientific">Pelotalea chapellei</name>
    <dbReference type="NCBI Taxonomy" id="44671"/>
    <lineage>
        <taxon>Bacteria</taxon>
        <taxon>Pseudomonadati</taxon>
        <taxon>Thermodesulfobacteriota</taxon>
        <taxon>Desulfuromonadia</taxon>
        <taxon>Geobacterales</taxon>
        <taxon>Geobacteraceae</taxon>
        <taxon>Pelotalea</taxon>
    </lineage>
</organism>
<keyword evidence="2" id="KW-0808">Transferase</keyword>
<gene>
    <name evidence="2" type="ORF">KJB30_17755</name>
</gene>
<comment type="caution">
    <text evidence="2">The sequence shown here is derived from an EMBL/GenBank/DDBJ whole genome shotgun (WGS) entry which is preliminary data.</text>
</comment>
<evidence type="ECO:0000313" key="3">
    <source>
        <dbReference type="Proteomes" id="UP000784128"/>
    </source>
</evidence>
<accession>A0ABS5UD33</accession>
<keyword evidence="2" id="KW-0012">Acyltransferase</keyword>
<dbReference type="Pfam" id="PF00583">
    <property type="entry name" value="Acetyltransf_1"/>
    <property type="match status" value="1"/>
</dbReference>
<dbReference type="CDD" id="cd04301">
    <property type="entry name" value="NAT_SF"/>
    <property type="match status" value="1"/>
</dbReference>